<evidence type="ECO:0000313" key="4">
    <source>
        <dbReference type="EMBL" id="GAB0135274.1"/>
    </source>
</evidence>
<evidence type="ECO:0000259" key="3">
    <source>
        <dbReference type="Pfam" id="PF05183"/>
    </source>
</evidence>
<dbReference type="EC" id="2.7.7.48" evidence="1"/>
<name>A0ABQ0CPC4_9HYPO</name>
<feature type="compositionally biased region" description="Polar residues" evidence="2">
    <location>
        <begin position="8"/>
        <end position="33"/>
    </location>
</feature>
<dbReference type="Proteomes" id="UP001562357">
    <property type="component" value="Unassembled WGS sequence"/>
</dbReference>
<comment type="catalytic activity">
    <reaction evidence="1">
        <text>RNA(n) + a ribonucleoside 5'-triphosphate = RNA(n+1) + diphosphate</text>
        <dbReference type="Rhea" id="RHEA:21248"/>
        <dbReference type="Rhea" id="RHEA-COMP:14527"/>
        <dbReference type="Rhea" id="RHEA-COMP:17342"/>
        <dbReference type="ChEBI" id="CHEBI:33019"/>
        <dbReference type="ChEBI" id="CHEBI:61557"/>
        <dbReference type="ChEBI" id="CHEBI:140395"/>
        <dbReference type="EC" id="2.7.7.48"/>
    </reaction>
</comment>
<feature type="region of interest" description="Disordered" evidence="2">
    <location>
        <begin position="1"/>
        <end position="33"/>
    </location>
</feature>
<proteinExistence type="inferred from homology"/>
<protein>
    <recommendedName>
        <fullName evidence="1">RNA-dependent RNA polymerase</fullName>
        <ecNumber evidence="1">2.7.7.48</ecNumber>
    </recommendedName>
</protein>
<evidence type="ECO:0000313" key="5">
    <source>
        <dbReference type="Proteomes" id="UP001562357"/>
    </source>
</evidence>
<dbReference type="InterPro" id="IPR007855">
    <property type="entry name" value="RDRP"/>
</dbReference>
<sequence length="1096" mass="124796">MERKRLSADNSQYSKRARCQSSRELSETYNNIDSVPSRSRRKLLISGERSTVNEGDRASILSKLSTSSEFDESFTSSTSTPLLTSHNSSFVSSKNTSFSTNDATSPEESSPEYFSCPEKLVDSDKESETGLYFPPNPLEKIFHGVFPKFGNGSFNDAPLAVVWEITRIALHCGVKLDETNIQYRDSGLWHNQSKLRDFLSQHKAFKNKELPEPASEKCWNVALSYFQSQHDAVVLSGKLEPNKDGSGPPFSLKLDPLRTKKGHRLIRRFGSDRFLELSIPSMGDQEATRYTEDSITGWMAKKKHYFLGRQWSAFFCKRDEANNKKRREEEKGMFWIKMFFFACDGDSFRKSLDGILPPHDDAKILKRRVKVDLHQVINWAIGDLKTTNQQVAKLFSRIGLNLTDTTATVVLERHQIYHWPEDIGETTMNDGIGQMSGNLAKKIASCLGLTDVPSAFQARFGSAKGMWIVDDCNAPPFVGGDDWIVTYPSQRKWDCDDEDAHHRTFEVHKWSQEPKPASLNQQFIPLLEAQAIDPKLMRRTIANHLRRGLEDNLEELKKAMSDPVDLRLWLQQACGSSSDTTASLHDDQVPYLGGLPRRTEDVIALLVNNGFSPRTCKYLQSLCLALGKQQAEALKKKMSIQVPCSTYLFMVVDFSSTLAENEVHVSFSSKFQVEGFCDTLLENMDLLVARAPAHLPTDIQRVKVVSLPQLRHLKDVIVFPTKGTIPLAEKLSGGDYDGDKAWVCWDQAIVGNFRNAPTPVHDLDPKKYVKKLDLPMSRIRDKAKDVSDICAEFINEGINFNLHQSHLGICTKYKEDYCRSRGSVSSPEIILLSNLLSLLVDQTKQGYIFTQEHWREFLDDFKQLGSVQGGPCGVANRKQTHILDYLVEEAQSIVHETLTKLSNVFEEEESEAQWFDKDLTARFNKYDEDHRSDLKWTKLRDKLRHDIDSLADRWFEEIAPEDKSGAYVDKVNKFYPQWQQIQPLEEPESAKFIQILFRDGAENIDSSPWELLKASFAMKRLQGSRSKFVWQMAGHQLGLLKLKMSPHRYAAMTSEMYAAMRCDKRVAARRRARRLVNQGMPCDALGDEHYETMDGD</sequence>
<dbReference type="Pfam" id="PF05183">
    <property type="entry name" value="RdRP"/>
    <property type="match status" value="1"/>
</dbReference>
<evidence type="ECO:0000256" key="2">
    <source>
        <dbReference type="SAM" id="MobiDB-lite"/>
    </source>
</evidence>
<keyword evidence="1" id="KW-0696">RNA-directed RNA polymerase</keyword>
<dbReference type="PANTHER" id="PTHR23079">
    <property type="entry name" value="RNA-DEPENDENT RNA POLYMERASE"/>
    <property type="match status" value="1"/>
</dbReference>
<keyword evidence="5" id="KW-1185">Reference proteome</keyword>
<dbReference type="PANTHER" id="PTHR23079:SF14">
    <property type="entry name" value="RNA-DEPENDENT RNA POLYMERASE"/>
    <property type="match status" value="1"/>
</dbReference>
<comment type="similarity">
    <text evidence="1">Belongs to the RdRP family.</text>
</comment>
<organism evidence="4 5">
    <name type="scientific">Epichloe bromicola</name>
    <dbReference type="NCBI Taxonomy" id="79588"/>
    <lineage>
        <taxon>Eukaryota</taxon>
        <taxon>Fungi</taxon>
        <taxon>Dikarya</taxon>
        <taxon>Ascomycota</taxon>
        <taxon>Pezizomycotina</taxon>
        <taxon>Sordariomycetes</taxon>
        <taxon>Hypocreomycetidae</taxon>
        <taxon>Hypocreales</taxon>
        <taxon>Clavicipitaceae</taxon>
        <taxon>Epichloe</taxon>
    </lineage>
</organism>
<reference evidence="5" key="1">
    <citation type="submission" date="2024-06" db="EMBL/GenBank/DDBJ databases">
        <title>Draft Genome Sequences of Epichloe bromicola Strains Isolated from Elymus ciliaris.</title>
        <authorList>
            <consortium name="Epichloe bromicola genome sequencing consortium"/>
            <person name="Miura A."/>
            <person name="Imano S."/>
            <person name="Ashida A."/>
            <person name="Sato I."/>
            <person name="Chiba S."/>
            <person name="Tanaka A."/>
            <person name="Camagna M."/>
            <person name="Takemoto D."/>
        </authorList>
    </citation>
    <scope>NUCLEOTIDE SEQUENCE [LARGE SCALE GENOMIC DNA]</scope>
    <source>
        <strain evidence="5">DP</strain>
    </source>
</reference>
<feature type="domain" description="RDRP core" evidence="3">
    <location>
        <begin position="250"/>
        <end position="889"/>
    </location>
</feature>
<dbReference type="Gene3D" id="1.10.8.790">
    <property type="entry name" value="RNA-dependent RNA polymerase, slab domain, helical subdomain-like"/>
    <property type="match status" value="1"/>
</dbReference>
<accession>A0ABQ0CPC4</accession>
<keyword evidence="1" id="KW-0694">RNA-binding</keyword>
<evidence type="ECO:0000256" key="1">
    <source>
        <dbReference type="RuleBase" id="RU363098"/>
    </source>
</evidence>
<keyword evidence="1" id="KW-0808">Transferase</keyword>
<gene>
    <name evidence="4" type="primary">g3618</name>
    <name evidence="4" type="ORF">EsDP_00003618</name>
</gene>
<dbReference type="EMBL" id="BAAFGZ010000119">
    <property type="protein sequence ID" value="GAB0135274.1"/>
    <property type="molecule type" value="Genomic_DNA"/>
</dbReference>
<feature type="compositionally biased region" description="Low complexity" evidence="2">
    <location>
        <begin position="71"/>
        <end position="101"/>
    </location>
</feature>
<dbReference type="InterPro" id="IPR057596">
    <property type="entry name" value="RDRP_core"/>
</dbReference>
<keyword evidence="1" id="KW-0548">Nucleotidyltransferase</keyword>
<comment type="caution">
    <text evidence="4">The sequence shown here is derived from an EMBL/GenBank/DDBJ whole genome shotgun (WGS) entry which is preliminary data.</text>
</comment>
<feature type="region of interest" description="Disordered" evidence="2">
    <location>
        <begin position="71"/>
        <end position="115"/>
    </location>
</feature>